<keyword evidence="2" id="KW-1185">Reference proteome</keyword>
<dbReference type="RefSeq" id="WP_111335960.1">
    <property type="nucleotide sequence ID" value="NZ_CP030032.1"/>
</dbReference>
<protein>
    <submittedName>
        <fullName evidence="1">Uncharacterized protein</fullName>
    </submittedName>
</protein>
<sequence length="65" mass="7434">MMNANKRDRLFDLRTVERNIEHGLITREDYLAHLEGLEDATDKGLPVEASFKAGVLEDDAMDEEE</sequence>
<dbReference type="Proteomes" id="UP000249799">
    <property type="component" value="Chromosome"/>
</dbReference>
<dbReference type="OrthoDB" id="5526403at2"/>
<evidence type="ECO:0000313" key="2">
    <source>
        <dbReference type="Proteomes" id="UP000249799"/>
    </source>
</evidence>
<reference evidence="1 2" key="1">
    <citation type="submission" date="2018-06" db="EMBL/GenBank/DDBJ databases">
        <title>Lujinxingia sediminis gen. nov. sp. nov., a new facultative anaerobic member of the class Deltaproteobacteria, and proposal of Lujinxingaceae fam. nov.</title>
        <authorList>
            <person name="Guo L.-Y."/>
            <person name="Li C.-M."/>
            <person name="Wang S."/>
            <person name="Du Z.-J."/>
        </authorList>
    </citation>
    <scope>NUCLEOTIDE SEQUENCE [LARGE SCALE GENOMIC DNA]</scope>
    <source>
        <strain evidence="1 2">FA350</strain>
    </source>
</reference>
<dbReference type="EMBL" id="CP030032">
    <property type="protein sequence ID" value="AWV90481.1"/>
    <property type="molecule type" value="Genomic_DNA"/>
</dbReference>
<organism evidence="1 2">
    <name type="scientific">Bradymonas sediminis</name>
    <dbReference type="NCBI Taxonomy" id="1548548"/>
    <lineage>
        <taxon>Bacteria</taxon>
        <taxon>Deltaproteobacteria</taxon>
        <taxon>Bradymonadales</taxon>
        <taxon>Bradymonadaceae</taxon>
        <taxon>Bradymonas</taxon>
    </lineage>
</organism>
<dbReference type="AlphaFoldDB" id="A0A2Z4FN92"/>
<proteinExistence type="predicted"/>
<accession>A0A2Z4FN92</accession>
<evidence type="ECO:0000313" key="1">
    <source>
        <dbReference type="EMBL" id="AWV90481.1"/>
    </source>
</evidence>
<name>A0A2Z4FN92_9DELT</name>
<gene>
    <name evidence="1" type="ORF">DN745_14540</name>
</gene>
<dbReference type="KEGG" id="bsed:DN745_14540"/>